<dbReference type="EMBL" id="CM037158">
    <property type="protein sequence ID" value="KAH7853065.1"/>
    <property type="molecule type" value="Genomic_DNA"/>
</dbReference>
<comment type="caution">
    <text evidence="1">The sequence shown here is derived from an EMBL/GenBank/DDBJ whole genome shotgun (WGS) entry which is preliminary data.</text>
</comment>
<protein>
    <submittedName>
        <fullName evidence="1">Uncharacterized protein</fullName>
    </submittedName>
</protein>
<gene>
    <name evidence="1" type="ORF">Vadar_032813</name>
</gene>
<accession>A0ACB7YJR2</accession>
<name>A0ACB7YJR2_9ERIC</name>
<proteinExistence type="predicted"/>
<reference evidence="1 2" key="1">
    <citation type="journal article" date="2021" name="Hortic Res">
        <title>High-quality reference genome and annotation aids understanding of berry development for evergreen blueberry (Vaccinium darrowii).</title>
        <authorList>
            <person name="Yu J."/>
            <person name="Hulse-Kemp A.M."/>
            <person name="Babiker E."/>
            <person name="Staton M."/>
        </authorList>
    </citation>
    <scope>NUCLEOTIDE SEQUENCE [LARGE SCALE GENOMIC DNA]</scope>
    <source>
        <strain evidence="2">cv. NJ 8807/NJ 8810</strain>
        <tissue evidence="1">Young leaf</tissue>
    </source>
</reference>
<sequence>MPTKAMSNKILMICFKYVSDEFKPATIDKNRAGSLHKNKDNRVSVEFHNHQRGKPKVIFEGSSEDYKDNDAVLFFDGQSFRLQRLHRAVKRLRHVRLPGESAAAAGTSVGSAAEAGSPPVSKVAKFQSSNKSYLFQCQCGFRSDNDSNPDYFTIKLNHGGNLVKENMVEYYVGGSVNYVDYCDNDRISKTELHAMSKEVGCVGEVSFYWRFNGLDGNWVFKKVQVDGDVTSIVQNLTNQLVELYIVDSNLEGPITVDVEDGLEVVDWGDGLEEVDVNSWEWDSEALSQANYTIVDLATQAPSTSQNQAPITKRSKFDNDSDSDPEVFIDSDYDLSDDDVLFDANVDKDIEWTGVSQKKIVGSDLLDDCFHESDSEEENSSNGLRSLDSSSDEDIRKRLKFREYRPVIGKQEPIIEEEMIFKNRAQCVEAIRQHAILNGKEITFEKNESDRVRAKCAHPCPWKILVSNITSDRKTLQVKTLNPIHKCGWIWTNKLLNSSWLAKTYLKEFRIKPSWPINEIVEQVMGDFNVKISVGMAYNARKKALKKMEGSYGEQYGKLWDYCGEIARTNPGTSGLVNAIRDLLPCVEHRHCVRHLHSNMKSAGFTGQAVKDRLWSLARATYMGRFRGLMEEFKKEDEEAFKWLAKKEAHHWSRSHFNVASKCDMLLNNICESFNAAILDARDKPILTMLERIRIYLIRLLVRRRASVEKWHDQLGPKIVKFLDKNMAGCKEYIVVLTGDNQFEVRGFHGNQYCVDMNGKTCSCRRWDLTGIPCSHALAVFRESKKKVQDIVHDYYQKQTYINTYKHVIYPMNGMDMWEKMDKPPIQPPHYTKKSGRPKKCRRREADEPPAQSDGTKKMKRYLRQFSCRRCGGKGHNVRTCSSTITTPMAEQCSQPISQPIFTPPSQPTSTRGEAGTSTMGGAATSTRGGAGTRTRGGAAMRPPIRRGGPRKRGGLGP</sequence>
<keyword evidence="2" id="KW-1185">Reference proteome</keyword>
<organism evidence="1 2">
    <name type="scientific">Vaccinium darrowii</name>
    <dbReference type="NCBI Taxonomy" id="229202"/>
    <lineage>
        <taxon>Eukaryota</taxon>
        <taxon>Viridiplantae</taxon>
        <taxon>Streptophyta</taxon>
        <taxon>Embryophyta</taxon>
        <taxon>Tracheophyta</taxon>
        <taxon>Spermatophyta</taxon>
        <taxon>Magnoliopsida</taxon>
        <taxon>eudicotyledons</taxon>
        <taxon>Gunneridae</taxon>
        <taxon>Pentapetalae</taxon>
        <taxon>asterids</taxon>
        <taxon>Ericales</taxon>
        <taxon>Ericaceae</taxon>
        <taxon>Vaccinioideae</taxon>
        <taxon>Vaccinieae</taxon>
        <taxon>Vaccinium</taxon>
    </lineage>
</organism>
<evidence type="ECO:0000313" key="1">
    <source>
        <dbReference type="EMBL" id="KAH7853065.1"/>
    </source>
</evidence>
<dbReference type="Proteomes" id="UP000828048">
    <property type="component" value="Chromosome 8"/>
</dbReference>
<evidence type="ECO:0000313" key="2">
    <source>
        <dbReference type="Proteomes" id="UP000828048"/>
    </source>
</evidence>